<evidence type="ECO:0000313" key="6">
    <source>
        <dbReference type="EMBL" id="KAH3752023.1"/>
    </source>
</evidence>
<sequence>MHKTLLYFISKLTLLILTIVLFQTFFKELEPQKTFFQQVRRAGKFEGTQIPAPQMDNLHQRLTRVCTMAPQRERRLEYEEMKHQLLAFLVASENKLKIWTVKYGHQPNVEALLADYKVRC</sequence>
<keyword evidence="7" id="KW-1185">Reference proteome</keyword>
<evidence type="ECO:0000256" key="1">
    <source>
        <dbReference type="ARBA" id="ARBA00004308"/>
    </source>
</evidence>
<name>A0A9D4DMY1_DREPO</name>
<evidence type="ECO:0000256" key="3">
    <source>
        <dbReference type="ARBA" id="ARBA00022737"/>
    </source>
</evidence>
<comment type="caution">
    <text evidence="6">The sequence shown here is derived from an EMBL/GenBank/DDBJ whole genome shotgun (WGS) entry which is preliminary data.</text>
</comment>
<proteinExistence type="predicted"/>
<evidence type="ECO:0000256" key="2">
    <source>
        <dbReference type="ARBA" id="ARBA00022553"/>
    </source>
</evidence>
<dbReference type="EMBL" id="JAIWYP010000010">
    <property type="protein sequence ID" value="KAH3752023.1"/>
    <property type="molecule type" value="Genomic_DNA"/>
</dbReference>
<dbReference type="PANTHER" id="PTHR14514">
    <property type="entry name" value="PKA ANCHORING PROTEIN"/>
    <property type="match status" value="1"/>
</dbReference>
<keyword evidence="2" id="KW-0597">Phosphoprotein</keyword>
<organism evidence="6 7">
    <name type="scientific">Dreissena polymorpha</name>
    <name type="common">Zebra mussel</name>
    <name type="synonym">Mytilus polymorpha</name>
    <dbReference type="NCBI Taxonomy" id="45954"/>
    <lineage>
        <taxon>Eukaryota</taxon>
        <taxon>Metazoa</taxon>
        <taxon>Spiralia</taxon>
        <taxon>Lophotrochozoa</taxon>
        <taxon>Mollusca</taxon>
        <taxon>Bivalvia</taxon>
        <taxon>Autobranchia</taxon>
        <taxon>Heteroconchia</taxon>
        <taxon>Euheterodonta</taxon>
        <taxon>Imparidentia</taxon>
        <taxon>Neoheterodontei</taxon>
        <taxon>Myida</taxon>
        <taxon>Dreissenoidea</taxon>
        <taxon>Dreissenidae</taxon>
        <taxon>Dreissena</taxon>
    </lineage>
</organism>
<gene>
    <name evidence="6" type="ORF">DPMN_186631</name>
</gene>
<keyword evidence="5" id="KW-0812">Transmembrane</keyword>
<feature type="transmembrane region" description="Helical" evidence="5">
    <location>
        <begin position="6"/>
        <end position="26"/>
    </location>
</feature>
<comment type="subcellular location">
    <subcellularLocation>
        <location evidence="1">Endomembrane system</location>
    </subcellularLocation>
</comment>
<keyword evidence="3" id="KW-0677">Repeat</keyword>
<accession>A0A9D4DMY1</accession>
<keyword evidence="5" id="KW-1133">Transmembrane helix</keyword>
<evidence type="ECO:0000256" key="5">
    <source>
        <dbReference type="SAM" id="Phobius"/>
    </source>
</evidence>
<reference evidence="6" key="2">
    <citation type="submission" date="2020-11" db="EMBL/GenBank/DDBJ databases">
        <authorList>
            <person name="McCartney M.A."/>
            <person name="Auch B."/>
            <person name="Kono T."/>
            <person name="Mallez S."/>
            <person name="Becker A."/>
            <person name="Gohl D.M."/>
            <person name="Silverstein K.A.T."/>
            <person name="Koren S."/>
            <person name="Bechman K.B."/>
            <person name="Herman A."/>
            <person name="Abrahante J.E."/>
            <person name="Garbe J."/>
        </authorList>
    </citation>
    <scope>NUCLEOTIDE SEQUENCE</scope>
    <source>
        <strain evidence="6">Duluth1</strain>
        <tissue evidence="6">Whole animal</tissue>
    </source>
</reference>
<evidence type="ECO:0000256" key="4">
    <source>
        <dbReference type="ARBA" id="ARBA00023136"/>
    </source>
</evidence>
<evidence type="ECO:0000313" key="7">
    <source>
        <dbReference type="Proteomes" id="UP000828390"/>
    </source>
</evidence>
<dbReference type="Proteomes" id="UP000828390">
    <property type="component" value="Unassembled WGS sequence"/>
</dbReference>
<keyword evidence="4 5" id="KW-0472">Membrane</keyword>
<dbReference type="AlphaFoldDB" id="A0A9D4DMY1"/>
<dbReference type="PANTHER" id="PTHR14514:SF7">
    <property type="entry name" value="KASH DOMAIN-CONTAINING PROTEIN"/>
    <property type="match status" value="1"/>
</dbReference>
<reference evidence="6" key="1">
    <citation type="journal article" date="2019" name="bioRxiv">
        <title>The Genome of the Zebra Mussel, Dreissena polymorpha: A Resource for Invasive Species Research.</title>
        <authorList>
            <person name="McCartney M.A."/>
            <person name="Auch B."/>
            <person name="Kono T."/>
            <person name="Mallez S."/>
            <person name="Zhang Y."/>
            <person name="Obille A."/>
            <person name="Becker A."/>
            <person name="Abrahante J.E."/>
            <person name="Garbe J."/>
            <person name="Badalamenti J.P."/>
            <person name="Herman A."/>
            <person name="Mangelson H."/>
            <person name="Liachko I."/>
            <person name="Sullivan S."/>
            <person name="Sone E.D."/>
            <person name="Koren S."/>
            <person name="Silverstein K.A.T."/>
            <person name="Beckman K.B."/>
            <person name="Gohl D.M."/>
        </authorList>
    </citation>
    <scope>NUCLEOTIDE SEQUENCE</scope>
    <source>
        <strain evidence="6">Duluth1</strain>
        <tissue evidence="6">Whole animal</tissue>
    </source>
</reference>
<protein>
    <submittedName>
        <fullName evidence="6">Uncharacterized protein</fullName>
    </submittedName>
</protein>